<dbReference type="Proteomes" id="UP000297447">
    <property type="component" value="Unassembled WGS sequence"/>
</dbReference>
<proteinExistence type="predicted"/>
<dbReference type="GO" id="GO:0004497">
    <property type="term" value="F:monooxygenase activity"/>
    <property type="evidence" value="ECO:0007669"/>
    <property type="project" value="TreeGrafter"/>
</dbReference>
<sequence length="483" mass="49659">MTPAGTAATLGLTLTVPPRRTDAVPALAHLPVAIIGAGPVGLAAAAELAERGIDFVLYEAGPAAGSALTLWGHTRLFSPWRYLTSAASVRRLEPVGWAAPHPDVLPTGHELLRDYVLPLAATLGDRVHYGARVTAVSRQGMDRTRSANRAATPFLLRIQTDAGSHDALARAVIDTSGTYSTPNPLAASGLEPMPAVAGAVAQSAAEVSEHLVHALPDVLGSERARFAGRHTVVVGAGHSAANTLLNLAELAAVEPGTTVSWLIRTATPVRVYGDDSDELAARASLGSRVHALVTNGQVALIDGFEIDTVAPSTNGGGAAPGAADPGAADRVALIGRRHGAPARLEADLIVGATGFRPDLDMLREIRLALDEIVEAPRLLAPLIDPNLHSCGTVPAHGVDVLTHPEPNFYLAGMKSFGRAPTFLLATGYEQVRSIADELAGNRAAARLVTLVLPETGVCCTTPPEAPGAAPTDAAPAASAACCS</sequence>
<dbReference type="RefSeq" id="WP_134518254.1">
    <property type="nucleotide sequence ID" value="NZ_SOHE01000016.1"/>
</dbReference>
<evidence type="ECO:0000313" key="4">
    <source>
        <dbReference type="Proteomes" id="UP000297447"/>
    </source>
</evidence>
<dbReference type="PRINTS" id="PR00411">
    <property type="entry name" value="PNDRDTASEI"/>
</dbReference>
<comment type="caution">
    <text evidence="3">The sequence shown here is derived from an EMBL/GenBank/DDBJ whole genome shotgun (WGS) entry which is preliminary data.</text>
</comment>
<feature type="domain" description="FAD dependent oxidoreductase" evidence="2">
    <location>
        <begin position="32"/>
        <end position="373"/>
    </location>
</feature>
<dbReference type="PANTHER" id="PTHR43539">
    <property type="entry name" value="FLAVIN-BINDING MONOOXYGENASE-LIKE PROTEIN (AFU_ORTHOLOGUE AFUA_4G09220)"/>
    <property type="match status" value="1"/>
</dbReference>
<dbReference type="Pfam" id="PF01266">
    <property type="entry name" value="DAO"/>
    <property type="match status" value="1"/>
</dbReference>
<name>A0A4R9A9I0_9MICO</name>
<dbReference type="OrthoDB" id="7279140at2"/>
<dbReference type="SUPFAM" id="SSF51905">
    <property type="entry name" value="FAD/NAD(P)-binding domain"/>
    <property type="match status" value="2"/>
</dbReference>
<dbReference type="AlphaFoldDB" id="A0A4R9A9I0"/>
<dbReference type="InterPro" id="IPR036188">
    <property type="entry name" value="FAD/NAD-bd_sf"/>
</dbReference>
<dbReference type="InterPro" id="IPR050982">
    <property type="entry name" value="Auxin_biosynth/cation_transpt"/>
</dbReference>
<gene>
    <name evidence="3" type="ORF">E3T55_03970</name>
</gene>
<dbReference type="GO" id="GO:0050660">
    <property type="term" value="F:flavin adenine dinucleotide binding"/>
    <property type="evidence" value="ECO:0007669"/>
    <property type="project" value="TreeGrafter"/>
</dbReference>
<accession>A0A4R9A9I0</accession>
<organism evidence="3 4">
    <name type="scientific">Cryobacterium frigoriphilum</name>
    <dbReference type="NCBI Taxonomy" id="1259150"/>
    <lineage>
        <taxon>Bacteria</taxon>
        <taxon>Bacillati</taxon>
        <taxon>Actinomycetota</taxon>
        <taxon>Actinomycetes</taxon>
        <taxon>Micrococcales</taxon>
        <taxon>Microbacteriaceae</taxon>
        <taxon>Cryobacterium</taxon>
    </lineage>
</organism>
<evidence type="ECO:0000313" key="3">
    <source>
        <dbReference type="EMBL" id="TFD54581.1"/>
    </source>
</evidence>
<dbReference type="EMBL" id="SOHE01000016">
    <property type="protein sequence ID" value="TFD54581.1"/>
    <property type="molecule type" value="Genomic_DNA"/>
</dbReference>
<reference evidence="3 4" key="1">
    <citation type="submission" date="2019-03" db="EMBL/GenBank/DDBJ databases">
        <title>Genomics of glacier-inhabiting Cryobacterium strains.</title>
        <authorList>
            <person name="Liu Q."/>
            <person name="Xin Y.-H."/>
        </authorList>
    </citation>
    <scope>NUCLEOTIDE SEQUENCE [LARGE SCALE GENOMIC DNA]</scope>
    <source>
        <strain evidence="3 4">Hh14</strain>
    </source>
</reference>
<protein>
    <submittedName>
        <fullName evidence="3">FAD-dependent oxidoreductase</fullName>
    </submittedName>
</protein>
<dbReference type="PANTHER" id="PTHR43539:SF78">
    <property type="entry name" value="FLAVIN-CONTAINING MONOOXYGENASE"/>
    <property type="match status" value="1"/>
</dbReference>
<keyword evidence="1" id="KW-0560">Oxidoreductase</keyword>
<keyword evidence="4" id="KW-1185">Reference proteome</keyword>
<dbReference type="PRINTS" id="PR00368">
    <property type="entry name" value="FADPNR"/>
</dbReference>
<evidence type="ECO:0000259" key="2">
    <source>
        <dbReference type="Pfam" id="PF01266"/>
    </source>
</evidence>
<evidence type="ECO:0000256" key="1">
    <source>
        <dbReference type="ARBA" id="ARBA00023002"/>
    </source>
</evidence>
<dbReference type="Gene3D" id="3.50.50.60">
    <property type="entry name" value="FAD/NAD(P)-binding domain"/>
    <property type="match status" value="1"/>
</dbReference>
<dbReference type="InterPro" id="IPR006076">
    <property type="entry name" value="FAD-dep_OxRdtase"/>
</dbReference>